<accession>A0A4Y9SAE2</accession>
<organism evidence="1 2">
    <name type="scientific">Duganella callida</name>
    <dbReference type="NCBI Taxonomy" id="2561932"/>
    <lineage>
        <taxon>Bacteria</taxon>
        <taxon>Pseudomonadati</taxon>
        <taxon>Pseudomonadota</taxon>
        <taxon>Betaproteobacteria</taxon>
        <taxon>Burkholderiales</taxon>
        <taxon>Oxalobacteraceae</taxon>
        <taxon>Telluria group</taxon>
        <taxon>Duganella</taxon>
    </lineage>
</organism>
<dbReference type="AlphaFoldDB" id="A0A4Y9SAE2"/>
<keyword evidence="2" id="KW-1185">Reference proteome</keyword>
<sequence>MATNLPDHTIDLMLAAVDDKANPARAAAALAKIEQWIIEVDAGIVVASALKVAEMRQLLGLYPYRSASPRAKAFEDHRDVDYGLFWLGAERSGTTEKVG</sequence>
<evidence type="ECO:0000313" key="2">
    <source>
        <dbReference type="Proteomes" id="UP000297729"/>
    </source>
</evidence>
<dbReference type="EMBL" id="SPVG01000178">
    <property type="protein sequence ID" value="TFW18864.1"/>
    <property type="molecule type" value="Genomic_DNA"/>
</dbReference>
<gene>
    <name evidence="1" type="ORF">E4L98_17205</name>
</gene>
<dbReference type="RefSeq" id="WP_135202774.1">
    <property type="nucleotide sequence ID" value="NZ_SPVG01000178.1"/>
</dbReference>
<reference evidence="1 2" key="1">
    <citation type="submission" date="2019-03" db="EMBL/GenBank/DDBJ databases">
        <title>Draft Genome Sequence of Duganella callidus sp. nov., a Novel Duganella Species Isolated from Cultivated Soil.</title>
        <authorList>
            <person name="Raths R."/>
            <person name="Peta V."/>
            <person name="Bucking H."/>
        </authorList>
    </citation>
    <scope>NUCLEOTIDE SEQUENCE [LARGE SCALE GENOMIC DNA]</scope>
    <source>
        <strain evidence="1 2">DN04</strain>
    </source>
</reference>
<protein>
    <submittedName>
        <fullName evidence="1">Uncharacterized protein</fullName>
    </submittedName>
</protein>
<name>A0A4Y9SAE2_9BURK</name>
<evidence type="ECO:0000313" key="1">
    <source>
        <dbReference type="EMBL" id="TFW18864.1"/>
    </source>
</evidence>
<dbReference type="Proteomes" id="UP000297729">
    <property type="component" value="Unassembled WGS sequence"/>
</dbReference>
<proteinExistence type="predicted"/>
<comment type="caution">
    <text evidence="1">The sequence shown here is derived from an EMBL/GenBank/DDBJ whole genome shotgun (WGS) entry which is preliminary data.</text>
</comment>